<dbReference type="PANTHER" id="PTHR30615:SF2">
    <property type="entry name" value="YJBQ FAMILY PROTEIN"/>
    <property type="match status" value="1"/>
</dbReference>
<dbReference type="PIRSF" id="PIRSF004681">
    <property type="entry name" value="UCP004681"/>
    <property type="match status" value="1"/>
</dbReference>
<dbReference type="Gene3D" id="2.60.120.460">
    <property type="entry name" value="YjbQ-like"/>
    <property type="match status" value="1"/>
</dbReference>
<dbReference type="Proteomes" id="UP000789941">
    <property type="component" value="Unassembled WGS sequence"/>
</dbReference>
<dbReference type="InterPro" id="IPR035917">
    <property type="entry name" value="YjbQ-like_sf"/>
</dbReference>
<dbReference type="AlphaFoldDB" id="A0A5E4LMB5"/>
<dbReference type="InterPro" id="IPR001602">
    <property type="entry name" value="UPF0047_YjbQ-like"/>
</dbReference>
<dbReference type="Pfam" id="PF01894">
    <property type="entry name" value="YjbQ"/>
    <property type="match status" value="1"/>
</dbReference>
<evidence type="ECO:0000313" key="1">
    <source>
        <dbReference type="EMBL" id="VVC02569.1"/>
    </source>
</evidence>
<sequence length="137" mass="15622">MKTKTAYLSFNTNKKIEIIRITDQVSRVISDSGVKDGLVLVNPMHITAAVIVNDNESGLHDDYLKVLEKLVPYQSDYRHNDTGEDNAAAHIWRQLLGHQVVMPITNGKLDLGPWEQIFYFEFDGQRQKRVLVKVIGE</sequence>
<dbReference type="PANTHER" id="PTHR30615">
    <property type="entry name" value="UNCHARACTERIZED PROTEIN YJBQ-RELATED"/>
    <property type="match status" value="1"/>
</dbReference>
<dbReference type="SUPFAM" id="SSF111038">
    <property type="entry name" value="YjbQ-like"/>
    <property type="match status" value="1"/>
</dbReference>
<organism evidence="1 2">
    <name type="scientific">Candidatus Bilamarchaeum dharawalense</name>
    <dbReference type="NCBI Taxonomy" id="2885759"/>
    <lineage>
        <taxon>Archaea</taxon>
        <taxon>Candidatus Micrarchaeota</taxon>
        <taxon>Candidatus Micrarchaeia</taxon>
        <taxon>Candidatus Anstonellales</taxon>
        <taxon>Candidatus Bilamarchaeaceae</taxon>
        <taxon>Candidatus Bilamarchaeum</taxon>
    </lineage>
</organism>
<comment type="caution">
    <text evidence="1">The sequence shown here is derived from an EMBL/GenBank/DDBJ whole genome shotgun (WGS) entry which is preliminary data.</text>
</comment>
<dbReference type="EMBL" id="CABMJJ010000001">
    <property type="protein sequence ID" value="VVC02569.1"/>
    <property type="molecule type" value="Genomic_DNA"/>
</dbReference>
<evidence type="ECO:0008006" key="3">
    <source>
        <dbReference type="Google" id="ProtNLM"/>
    </source>
</evidence>
<name>A0A5E4LMB5_9ARCH</name>
<reference evidence="1 2" key="1">
    <citation type="submission" date="2019-08" db="EMBL/GenBank/DDBJ databases">
        <authorList>
            <person name="Vazquez-Campos X."/>
        </authorList>
    </citation>
    <scope>NUCLEOTIDE SEQUENCE [LARGE SCALE GENOMIC DNA]</scope>
    <source>
        <strain evidence="1">LFW-283_2</strain>
    </source>
</reference>
<proteinExistence type="predicted"/>
<accession>A0A5E4LMB5</accession>
<gene>
    <name evidence="1" type="ORF">LFW2832_00083</name>
</gene>
<evidence type="ECO:0000313" key="2">
    <source>
        <dbReference type="Proteomes" id="UP000789941"/>
    </source>
</evidence>
<protein>
    <recommendedName>
        <fullName evidence="3">Secondary thiamine-phosphate synthase enzyme</fullName>
    </recommendedName>
</protein>
<dbReference type="NCBIfam" id="TIGR00149">
    <property type="entry name" value="TIGR00149_YjbQ"/>
    <property type="match status" value="1"/>
</dbReference>